<dbReference type="AlphaFoldDB" id="A0A2R4WDN7"/>
<keyword evidence="7 10" id="KW-0012">Acyltransferase</keyword>
<dbReference type="EMBL" id="CP028843">
    <property type="protein sequence ID" value="AWB19667.1"/>
    <property type="molecule type" value="Genomic_DNA"/>
</dbReference>
<dbReference type="InterPro" id="IPR003016">
    <property type="entry name" value="2-oxoA_DH_lipoyl-BS"/>
</dbReference>
<dbReference type="OrthoDB" id="9805770at2"/>
<dbReference type="SUPFAM" id="SSF52777">
    <property type="entry name" value="CoA-dependent acyltransferases"/>
    <property type="match status" value="1"/>
</dbReference>
<evidence type="ECO:0000256" key="1">
    <source>
        <dbReference type="ARBA" id="ARBA00001938"/>
    </source>
</evidence>
<dbReference type="PROSITE" id="PS00189">
    <property type="entry name" value="LIPOYL"/>
    <property type="match status" value="1"/>
</dbReference>
<protein>
    <recommendedName>
        <fullName evidence="10">Dihydrolipoamide acetyltransferase component of pyruvate dehydrogenase complex</fullName>
        <ecNumber evidence="10">2.3.1.-</ecNumber>
    </recommendedName>
</protein>
<dbReference type="InterPro" id="IPR036625">
    <property type="entry name" value="E3-bd_dom_sf"/>
</dbReference>
<dbReference type="InterPro" id="IPR023213">
    <property type="entry name" value="CAT-like_dom_sf"/>
</dbReference>
<evidence type="ECO:0000256" key="5">
    <source>
        <dbReference type="ARBA" id="ARBA00022737"/>
    </source>
</evidence>
<dbReference type="FunFam" id="3.30.559.10:FF:000004">
    <property type="entry name" value="Acetyltransferase component of pyruvate dehydrogenase complex"/>
    <property type="match status" value="1"/>
</dbReference>
<dbReference type="FunFam" id="2.40.50.100:FF:000009">
    <property type="entry name" value="Acetyltransferase component of pyruvate dehydrogenase complex"/>
    <property type="match status" value="1"/>
</dbReference>
<dbReference type="PROSITE" id="PS51826">
    <property type="entry name" value="PSBD"/>
    <property type="match status" value="1"/>
</dbReference>
<dbReference type="InterPro" id="IPR011053">
    <property type="entry name" value="Single_hybrid_motif"/>
</dbReference>
<dbReference type="InterPro" id="IPR004167">
    <property type="entry name" value="PSBD"/>
</dbReference>
<evidence type="ECO:0000313" key="15">
    <source>
        <dbReference type="Proteomes" id="UP000244755"/>
    </source>
</evidence>
<evidence type="ECO:0000256" key="2">
    <source>
        <dbReference type="ARBA" id="ARBA00007317"/>
    </source>
</evidence>
<dbReference type="Pfam" id="PF00198">
    <property type="entry name" value="2-oxoacid_dh"/>
    <property type="match status" value="1"/>
</dbReference>
<evidence type="ECO:0000256" key="8">
    <source>
        <dbReference type="ARBA" id="ARBA00025211"/>
    </source>
</evidence>
<evidence type="ECO:0000256" key="10">
    <source>
        <dbReference type="RuleBase" id="RU003423"/>
    </source>
</evidence>
<dbReference type="PROSITE" id="PS50968">
    <property type="entry name" value="BIOTINYL_LIPOYL"/>
    <property type="match status" value="1"/>
</dbReference>
<evidence type="ECO:0000256" key="11">
    <source>
        <dbReference type="SAM" id="MobiDB-lite"/>
    </source>
</evidence>
<feature type="domain" description="Lipoyl-binding" evidence="12">
    <location>
        <begin position="2"/>
        <end position="78"/>
    </location>
</feature>
<sequence length="436" mass="44704">MSASLPVALPDIGDFKDVPVVEILVKPGDRIAVDDLLISIESDKATMEVPSPVAGVVTEILVAPGTRVSQGTTILMVDTSGEGAAPQPAPAAPPIPAPQASPAAPAPAPAAPATAVPAPDVAASSDIHATPSVRAYARELGVDLAGIPGTGPQGRILREDVLAFVRGQMAVPSPAAAPAASPPPAAASPSGIGAGLPAWPQVDHGKFGPVRRESLSRIQQISGQALARNWLTIPHVTNFDHADVTETEALRRELNGAARPGSHKVTMVAILIKAAAAALRAYPRFNAALDGDAVILKDYVHVGFAVDTPRGLLVPVVRDCDRKGLVEIAQEMGELAEQARSGTLPPSAMQGGGFSVSSLGGIGGDGFTPIINAPEVAILGAARSRIEPVWDGSTFQPRLILPVSLSWDHRAVDGAAAARFLSHLAAVLTDLRRGAL</sequence>
<dbReference type="Gene3D" id="2.40.50.100">
    <property type="match status" value="1"/>
</dbReference>
<feature type="compositionally biased region" description="Pro residues" evidence="11">
    <location>
        <begin position="87"/>
        <end position="110"/>
    </location>
</feature>
<comment type="subunit">
    <text evidence="3">Forms a 24-polypeptide structural core with octahedral symmetry.</text>
</comment>
<evidence type="ECO:0000256" key="6">
    <source>
        <dbReference type="ARBA" id="ARBA00022823"/>
    </source>
</evidence>
<dbReference type="CDD" id="cd06849">
    <property type="entry name" value="lipoyl_domain"/>
    <property type="match status" value="1"/>
</dbReference>
<dbReference type="InterPro" id="IPR000089">
    <property type="entry name" value="Biotin_lipoyl"/>
</dbReference>
<dbReference type="KEGG" id="mee:DA075_00890"/>
<dbReference type="GO" id="GO:0031405">
    <property type="term" value="F:lipoic acid binding"/>
    <property type="evidence" value="ECO:0007669"/>
    <property type="project" value="TreeGrafter"/>
</dbReference>
<dbReference type="SUPFAM" id="SSF47005">
    <property type="entry name" value="Peripheral subunit-binding domain of 2-oxo acid dehydrogenase complex"/>
    <property type="match status" value="1"/>
</dbReference>
<name>A0A2R4WDN7_9HYPH</name>
<dbReference type="InterPro" id="IPR001078">
    <property type="entry name" value="2-oxoacid_DH_actylTfrase"/>
</dbReference>
<keyword evidence="15" id="KW-1185">Reference proteome</keyword>
<keyword evidence="6 10" id="KW-0450">Lipoyl</keyword>
<organism evidence="14 15">
    <name type="scientific">Methylobacterium currus</name>
    <dbReference type="NCBI Taxonomy" id="2051553"/>
    <lineage>
        <taxon>Bacteria</taxon>
        <taxon>Pseudomonadati</taxon>
        <taxon>Pseudomonadota</taxon>
        <taxon>Alphaproteobacteria</taxon>
        <taxon>Hyphomicrobiales</taxon>
        <taxon>Methylobacteriaceae</taxon>
        <taxon>Methylobacterium</taxon>
    </lineage>
</organism>
<dbReference type="SUPFAM" id="SSF51230">
    <property type="entry name" value="Single hybrid motif"/>
    <property type="match status" value="1"/>
</dbReference>
<keyword evidence="5" id="KW-0677">Repeat</keyword>
<dbReference type="Gene3D" id="3.30.559.10">
    <property type="entry name" value="Chloramphenicol acetyltransferase-like domain"/>
    <property type="match status" value="1"/>
</dbReference>
<dbReference type="InterPro" id="IPR050743">
    <property type="entry name" value="2-oxoacid_DH_E2_comp"/>
</dbReference>
<dbReference type="GO" id="GO:0006086">
    <property type="term" value="P:pyruvate decarboxylation to acetyl-CoA"/>
    <property type="evidence" value="ECO:0007669"/>
    <property type="project" value="TreeGrafter"/>
</dbReference>
<accession>A0A2R4WDN7</accession>
<feature type="region of interest" description="Disordered" evidence="11">
    <location>
        <begin position="80"/>
        <end position="117"/>
    </location>
</feature>
<evidence type="ECO:0000256" key="7">
    <source>
        <dbReference type="ARBA" id="ARBA00023315"/>
    </source>
</evidence>
<evidence type="ECO:0000256" key="3">
    <source>
        <dbReference type="ARBA" id="ARBA00011484"/>
    </source>
</evidence>
<dbReference type="GO" id="GO:0004742">
    <property type="term" value="F:dihydrolipoyllysine-residue acetyltransferase activity"/>
    <property type="evidence" value="ECO:0007669"/>
    <property type="project" value="UniProtKB-EC"/>
</dbReference>
<reference evidence="14 15" key="1">
    <citation type="submission" date="2018-04" db="EMBL/GenBank/DDBJ databases">
        <title>Methylobacterium sp. PR1016A genome.</title>
        <authorList>
            <person name="Park W."/>
        </authorList>
    </citation>
    <scope>NUCLEOTIDE SEQUENCE [LARGE SCALE GENOMIC DNA]</scope>
    <source>
        <strain evidence="14 15">PR1016A</strain>
    </source>
</reference>
<gene>
    <name evidence="14" type="ORF">DA075_00890</name>
</gene>
<dbReference type="Pfam" id="PF02817">
    <property type="entry name" value="E3_binding"/>
    <property type="match status" value="1"/>
</dbReference>
<comment type="similarity">
    <text evidence="2 10">Belongs to the 2-oxoacid dehydrogenase family.</text>
</comment>
<comment type="cofactor">
    <cofactor evidence="1 10">
        <name>(R)-lipoate</name>
        <dbReference type="ChEBI" id="CHEBI:83088"/>
    </cofactor>
</comment>
<evidence type="ECO:0000256" key="4">
    <source>
        <dbReference type="ARBA" id="ARBA00022679"/>
    </source>
</evidence>
<dbReference type="PANTHER" id="PTHR43178">
    <property type="entry name" value="DIHYDROLIPOAMIDE ACETYLTRANSFERASE COMPONENT OF PYRUVATE DEHYDROGENASE COMPLEX"/>
    <property type="match status" value="1"/>
</dbReference>
<evidence type="ECO:0000256" key="9">
    <source>
        <dbReference type="ARBA" id="ARBA00048370"/>
    </source>
</evidence>
<keyword evidence="4 10" id="KW-0808">Transferase</keyword>
<evidence type="ECO:0000313" key="14">
    <source>
        <dbReference type="EMBL" id="AWB19667.1"/>
    </source>
</evidence>
<comment type="function">
    <text evidence="8">The pyruvate dehydrogenase complex catalyzes the overall conversion of pyruvate to acetyl-CoA and CO(2). It contains multiple copies of three enzymatic components: pyruvate dehydrogenase (E1), dihydrolipoamide acetyltransferase (E2) and lipoamide dehydrogenase (E3).</text>
</comment>
<evidence type="ECO:0000259" key="12">
    <source>
        <dbReference type="PROSITE" id="PS50968"/>
    </source>
</evidence>
<dbReference type="RefSeq" id="WP_099951592.1">
    <property type="nucleotide sequence ID" value="NZ_CP028843.1"/>
</dbReference>
<dbReference type="Gene3D" id="4.10.320.10">
    <property type="entry name" value="E3-binding domain"/>
    <property type="match status" value="1"/>
</dbReference>
<dbReference type="PANTHER" id="PTHR43178:SF2">
    <property type="entry name" value="DIHYDROLIPOYLLYSINE-RESIDUE ACETYLTRANSFERASE COMPONENT OF PYRUVATE DEHYDROGENASE COMPLEX"/>
    <property type="match status" value="1"/>
</dbReference>
<dbReference type="Pfam" id="PF00364">
    <property type="entry name" value="Biotin_lipoyl"/>
    <property type="match status" value="1"/>
</dbReference>
<comment type="catalytic activity">
    <reaction evidence="9">
        <text>N(6)-[(R)-dihydrolipoyl]-L-lysyl-[protein] + acetyl-CoA = N(6)-[(R)-S(8)-acetyldihydrolipoyl]-L-lysyl-[protein] + CoA</text>
        <dbReference type="Rhea" id="RHEA:17017"/>
        <dbReference type="Rhea" id="RHEA-COMP:10475"/>
        <dbReference type="Rhea" id="RHEA-COMP:10478"/>
        <dbReference type="ChEBI" id="CHEBI:57287"/>
        <dbReference type="ChEBI" id="CHEBI:57288"/>
        <dbReference type="ChEBI" id="CHEBI:83100"/>
        <dbReference type="ChEBI" id="CHEBI:83111"/>
        <dbReference type="EC" id="2.3.1.12"/>
    </reaction>
</comment>
<feature type="region of interest" description="Disordered" evidence="11">
    <location>
        <begin position="173"/>
        <end position="194"/>
    </location>
</feature>
<proteinExistence type="inferred from homology"/>
<evidence type="ECO:0000259" key="13">
    <source>
        <dbReference type="PROSITE" id="PS51826"/>
    </source>
</evidence>
<dbReference type="EC" id="2.3.1.-" evidence="10"/>
<feature type="domain" description="Peripheral subunit-binding (PSBD)" evidence="13">
    <location>
        <begin position="128"/>
        <end position="165"/>
    </location>
</feature>
<dbReference type="Proteomes" id="UP000244755">
    <property type="component" value="Chromosome 1"/>
</dbReference>
<dbReference type="GO" id="GO:0005737">
    <property type="term" value="C:cytoplasm"/>
    <property type="evidence" value="ECO:0007669"/>
    <property type="project" value="TreeGrafter"/>
</dbReference>